<accession>R0K673</accession>
<evidence type="ECO:0000313" key="4">
    <source>
        <dbReference type="Proteomes" id="UP000016935"/>
    </source>
</evidence>
<evidence type="ECO:0000256" key="2">
    <source>
        <dbReference type="SAM" id="SignalP"/>
    </source>
</evidence>
<dbReference type="Proteomes" id="UP000016935">
    <property type="component" value="Unassembled WGS sequence"/>
</dbReference>
<organism evidence="3 4">
    <name type="scientific">Exserohilum turcicum (strain 28A)</name>
    <name type="common">Northern leaf blight fungus</name>
    <name type="synonym">Setosphaeria turcica</name>
    <dbReference type="NCBI Taxonomy" id="671987"/>
    <lineage>
        <taxon>Eukaryota</taxon>
        <taxon>Fungi</taxon>
        <taxon>Dikarya</taxon>
        <taxon>Ascomycota</taxon>
        <taxon>Pezizomycotina</taxon>
        <taxon>Dothideomycetes</taxon>
        <taxon>Pleosporomycetidae</taxon>
        <taxon>Pleosporales</taxon>
        <taxon>Pleosporineae</taxon>
        <taxon>Pleosporaceae</taxon>
        <taxon>Exserohilum</taxon>
    </lineage>
</organism>
<evidence type="ECO:0000313" key="3">
    <source>
        <dbReference type="EMBL" id="EOA88513.1"/>
    </source>
</evidence>
<name>R0K673_EXST2</name>
<dbReference type="GeneID" id="19404370"/>
<dbReference type="RefSeq" id="XP_008023752.1">
    <property type="nucleotide sequence ID" value="XM_008025561.1"/>
</dbReference>
<reference evidence="3 4" key="1">
    <citation type="journal article" date="2012" name="PLoS Pathog.">
        <title>Diverse lifestyles and strategies of plant pathogenesis encoded in the genomes of eighteen Dothideomycetes fungi.</title>
        <authorList>
            <person name="Ohm R.A."/>
            <person name="Feau N."/>
            <person name="Henrissat B."/>
            <person name="Schoch C.L."/>
            <person name="Horwitz B.A."/>
            <person name="Barry K.W."/>
            <person name="Condon B.J."/>
            <person name="Copeland A.C."/>
            <person name="Dhillon B."/>
            <person name="Glaser F."/>
            <person name="Hesse C.N."/>
            <person name="Kosti I."/>
            <person name="LaButti K."/>
            <person name="Lindquist E.A."/>
            <person name="Lucas S."/>
            <person name="Salamov A.A."/>
            <person name="Bradshaw R.E."/>
            <person name="Ciuffetti L."/>
            <person name="Hamelin R.C."/>
            <person name="Kema G.H.J."/>
            <person name="Lawrence C."/>
            <person name="Scott J.A."/>
            <person name="Spatafora J.W."/>
            <person name="Turgeon B.G."/>
            <person name="de Wit P.J.G.M."/>
            <person name="Zhong S."/>
            <person name="Goodwin S.B."/>
            <person name="Grigoriev I.V."/>
        </authorList>
    </citation>
    <scope>NUCLEOTIDE SEQUENCE [LARGE SCALE GENOMIC DNA]</scope>
    <source>
        <strain evidence="4">28A</strain>
    </source>
</reference>
<dbReference type="EMBL" id="KB908537">
    <property type="protein sequence ID" value="EOA88513.1"/>
    <property type="molecule type" value="Genomic_DNA"/>
</dbReference>
<protein>
    <submittedName>
        <fullName evidence="3">Uncharacterized protein</fullName>
    </submittedName>
</protein>
<feature type="region of interest" description="Disordered" evidence="1">
    <location>
        <begin position="24"/>
        <end position="60"/>
    </location>
</feature>
<dbReference type="AlphaFoldDB" id="R0K673"/>
<proteinExistence type="predicted"/>
<keyword evidence="2" id="KW-0732">Signal</keyword>
<dbReference type="HOGENOM" id="CLU_1267576_0_0_1"/>
<evidence type="ECO:0000256" key="1">
    <source>
        <dbReference type="SAM" id="MobiDB-lite"/>
    </source>
</evidence>
<feature type="signal peptide" evidence="2">
    <location>
        <begin position="1"/>
        <end position="17"/>
    </location>
</feature>
<keyword evidence="4" id="KW-1185">Reference proteome</keyword>
<gene>
    <name evidence="3" type="ORF">SETTUDRAFT_38556</name>
</gene>
<reference evidence="3 4" key="2">
    <citation type="journal article" date="2013" name="PLoS Genet.">
        <title>Comparative genome structure, secondary metabolite, and effector coding capacity across Cochliobolus pathogens.</title>
        <authorList>
            <person name="Condon B.J."/>
            <person name="Leng Y."/>
            <person name="Wu D."/>
            <person name="Bushley K.E."/>
            <person name="Ohm R.A."/>
            <person name="Otillar R."/>
            <person name="Martin J."/>
            <person name="Schackwitz W."/>
            <person name="Grimwood J."/>
            <person name="MohdZainudin N."/>
            <person name="Xue C."/>
            <person name="Wang R."/>
            <person name="Manning V.A."/>
            <person name="Dhillon B."/>
            <person name="Tu Z.J."/>
            <person name="Steffenson B.J."/>
            <person name="Salamov A."/>
            <person name="Sun H."/>
            <person name="Lowry S."/>
            <person name="LaButti K."/>
            <person name="Han J."/>
            <person name="Copeland A."/>
            <person name="Lindquist E."/>
            <person name="Barry K."/>
            <person name="Schmutz J."/>
            <person name="Baker S.E."/>
            <person name="Ciuffetti L.M."/>
            <person name="Grigoriev I.V."/>
            <person name="Zhong S."/>
            <person name="Turgeon B.G."/>
        </authorList>
    </citation>
    <scope>NUCLEOTIDE SEQUENCE [LARGE SCALE GENOMIC DNA]</scope>
    <source>
        <strain evidence="4">28A</strain>
    </source>
</reference>
<feature type="chain" id="PRO_5004344240" evidence="2">
    <location>
        <begin position="18"/>
        <end position="218"/>
    </location>
</feature>
<sequence>MVMVMAAAAAVVVLCWAQRAPSRHHMQIRSTSTSDHSPRPGCPQSATAARRTGPNSTRTASLDALRAPPLDTVQVKLLAHWENIHPTTSPEPAALLFISPPSHLAATLDFSLAISLPRPLPPRALHSLPYNRYPLLAPTLRACHPKASPLPPPSTLSKCFASHARCSYPHPLRPYAVLLRRPFSSNPMHWLAIRLTAPCPLPRPGPFAVLSLLSATAA</sequence>